<dbReference type="PANTHER" id="PTHR32195:SF26">
    <property type="entry name" value="TRYPTOPHAN OR TYROSINE TRANSPORTER PROTEIN"/>
    <property type="match status" value="1"/>
</dbReference>
<feature type="transmembrane region" description="Helical" evidence="8">
    <location>
        <begin position="90"/>
        <end position="108"/>
    </location>
</feature>
<protein>
    <recommendedName>
        <fullName evidence="11">Tyrosine-specific transport protein</fullName>
    </recommendedName>
</protein>
<organism evidence="9 10">
    <name type="scientific">Elliptochloris bilobata</name>
    <dbReference type="NCBI Taxonomy" id="381761"/>
    <lineage>
        <taxon>Eukaryota</taxon>
        <taxon>Viridiplantae</taxon>
        <taxon>Chlorophyta</taxon>
        <taxon>core chlorophytes</taxon>
        <taxon>Trebouxiophyceae</taxon>
        <taxon>Trebouxiophyceae incertae sedis</taxon>
        <taxon>Elliptochloris clade</taxon>
        <taxon>Elliptochloris</taxon>
    </lineage>
</organism>
<evidence type="ECO:0000256" key="2">
    <source>
        <dbReference type="ARBA" id="ARBA00022448"/>
    </source>
</evidence>
<evidence type="ECO:0000256" key="6">
    <source>
        <dbReference type="ARBA" id="ARBA00022989"/>
    </source>
</evidence>
<keyword evidence="5 8" id="KW-0812">Transmembrane</keyword>
<evidence type="ECO:0000256" key="7">
    <source>
        <dbReference type="ARBA" id="ARBA00023136"/>
    </source>
</evidence>
<feature type="transmembrane region" description="Helical" evidence="8">
    <location>
        <begin position="36"/>
        <end position="58"/>
    </location>
</feature>
<reference evidence="9 10" key="1">
    <citation type="journal article" date="2024" name="Nat. Commun.">
        <title>Phylogenomics reveals the evolutionary origins of lichenization in chlorophyte algae.</title>
        <authorList>
            <person name="Puginier C."/>
            <person name="Libourel C."/>
            <person name="Otte J."/>
            <person name="Skaloud P."/>
            <person name="Haon M."/>
            <person name="Grisel S."/>
            <person name="Petersen M."/>
            <person name="Berrin J.G."/>
            <person name="Delaux P.M."/>
            <person name="Dal Grande F."/>
            <person name="Keller J."/>
        </authorList>
    </citation>
    <scope>NUCLEOTIDE SEQUENCE [LARGE SCALE GENOMIC DNA]</scope>
    <source>
        <strain evidence="9 10">SAG 245.80</strain>
    </source>
</reference>
<feature type="transmembrane region" description="Helical" evidence="8">
    <location>
        <begin position="331"/>
        <end position="350"/>
    </location>
</feature>
<dbReference type="InterPro" id="IPR018227">
    <property type="entry name" value="Amino_acid_transport_2"/>
</dbReference>
<dbReference type="AlphaFoldDB" id="A0AAW1SJ29"/>
<dbReference type="Gene3D" id="1.20.1740.10">
    <property type="entry name" value="Amino acid/polyamine transporter I"/>
    <property type="match status" value="1"/>
</dbReference>
<evidence type="ECO:0000313" key="10">
    <source>
        <dbReference type="Proteomes" id="UP001445335"/>
    </source>
</evidence>
<feature type="transmembrane region" description="Helical" evidence="8">
    <location>
        <begin position="12"/>
        <end position="30"/>
    </location>
</feature>
<evidence type="ECO:0000256" key="8">
    <source>
        <dbReference type="SAM" id="Phobius"/>
    </source>
</evidence>
<dbReference type="EMBL" id="JALJOU010000001">
    <property type="protein sequence ID" value="KAK9846332.1"/>
    <property type="molecule type" value="Genomic_DNA"/>
</dbReference>
<dbReference type="GO" id="GO:0005886">
    <property type="term" value="C:plasma membrane"/>
    <property type="evidence" value="ECO:0007669"/>
    <property type="project" value="UniProtKB-SubCell"/>
</dbReference>
<comment type="subcellular location">
    <subcellularLocation>
        <location evidence="1">Cell inner membrane</location>
        <topology evidence="1">Multi-pass membrane protein</topology>
    </subcellularLocation>
</comment>
<gene>
    <name evidence="9" type="ORF">WJX81_001708</name>
</gene>
<dbReference type="GO" id="GO:0003333">
    <property type="term" value="P:amino acid transmembrane transport"/>
    <property type="evidence" value="ECO:0007669"/>
    <property type="project" value="InterPro"/>
</dbReference>
<sequence length="393" mass="39602">MQHTPGTTFGSAALVAGTTVGAGILALPYATQEAGFVASSAALVVTCAYSIVTGLLVAEVSVNSMCELGQGGVSLTSMAERTLGKPGARFAGATYLFLHYALLVAYIAKAGSIVGDAAGVPHAVAAITFAAAFSALCFWASPRVLDRVNSALVVAVVASFLALLALASGGMDSRSLARANWAAVPATLPVLSLAFVYQNVVPVIASNLEGDIRKVRTAVVAGVCVPLAMFLAWDAVILGSLGGGGGGAHTDPLAELAAGSPAVGALIQAFSLLAIATSFIGFVLGLSDFLADYLKLPAGRQQVLPYALTVGPPLALALSFPDLFFRALDIAGTYGVLVLFGVLPAAMAYSERYGDSTLTRFQVVPGGRASLVLVGALAGGVIVNQLLAAVTGS</sequence>
<evidence type="ECO:0000256" key="1">
    <source>
        <dbReference type="ARBA" id="ARBA00004429"/>
    </source>
</evidence>
<feature type="transmembrane region" description="Helical" evidence="8">
    <location>
        <begin position="148"/>
        <end position="167"/>
    </location>
</feature>
<feature type="transmembrane region" description="Helical" evidence="8">
    <location>
        <begin position="179"/>
        <end position="197"/>
    </location>
</feature>
<accession>A0AAW1SJ29</accession>
<proteinExistence type="predicted"/>
<evidence type="ECO:0000256" key="5">
    <source>
        <dbReference type="ARBA" id="ARBA00022692"/>
    </source>
</evidence>
<dbReference type="PANTHER" id="PTHR32195">
    <property type="entry name" value="OS07G0662800 PROTEIN"/>
    <property type="match status" value="1"/>
</dbReference>
<evidence type="ECO:0000256" key="3">
    <source>
        <dbReference type="ARBA" id="ARBA00022475"/>
    </source>
</evidence>
<feature type="transmembrane region" description="Helical" evidence="8">
    <location>
        <begin position="120"/>
        <end position="141"/>
    </location>
</feature>
<keyword evidence="4" id="KW-0997">Cell inner membrane</keyword>
<keyword evidence="10" id="KW-1185">Reference proteome</keyword>
<keyword evidence="2" id="KW-0813">Transport</keyword>
<feature type="transmembrane region" description="Helical" evidence="8">
    <location>
        <begin position="262"/>
        <end position="291"/>
    </location>
</feature>
<feature type="transmembrane region" description="Helical" evidence="8">
    <location>
        <begin position="303"/>
        <end position="325"/>
    </location>
</feature>
<evidence type="ECO:0000313" key="9">
    <source>
        <dbReference type="EMBL" id="KAK9846332.1"/>
    </source>
</evidence>
<feature type="transmembrane region" description="Helical" evidence="8">
    <location>
        <begin position="218"/>
        <end position="242"/>
    </location>
</feature>
<evidence type="ECO:0008006" key="11">
    <source>
        <dbReference type="Google" id="ProtNLM"/>
    </source>
</evidence>
<keyword evidence="7 8" id="KW-0472">Membrane</keyword>
<dbReference type="Proteomes" id="UP001445335">
    <property type="component" value="Unassembled WGS sequence"/>
</dbReference>
<comment type="caution">
    <text evidence="9">The sequence shown here is derived from an EMBL/GenBank/DDBJ whole genome shotgun (WGS) entry which is preliminary data.</text>
</comment>
<keyword evidence="3" id="KW-1003">Cell membrane</keyword>
<keyword evidence="6 8" id="KW-1133">Transmembrane helix</keyword>
<dbReference type="Pfam" id="PF03222">
    <property type="entry name" value="Trp_Tyr_perm"/>
    <property type="match status" value="1"/>
</dbReference>
<name>A0AAW1SJ29_9CHLO</name>
<feature type="transmembrane region" description="Helical" evidence="8">
    <location>
        <begin position="371"/>
        <end position="390"/>
    </location>
</feature>
<evidence type="ECO:0000256" key="4">
    <source>
        <dbReference type="ARBA" id="ARBA00022519"/>
    </source>
</evidence>